<dbReference type="Proteomes" id="UP000255469">
    <property type="component" value="Unassembled WGS sequence"/>
</dbReference>
<dbReference type="PANTHER" id="PTHR43404:SF2">
    <property type="entry name" value="LIPOPOLYSACCHARIDE CHOLINEPHOSPHOTRANSFERASE LICD"/>
    <property type="match status" value="1"/>
</dbReference>
<protein>
    <submittedName>
        <fullName evidence="2">LPS biosynthesis protein</fullName>
    </submittedName>
</protein>
<feature type="domain" description="LicD/FKTN/FKRP nucleotidyltransferase" evidence="1">
    <location>
        <begin position="45"/>
        <end position="154"/>
    </location>
</feature>
<organism evidence="2 3">
    <name type="scientific">Prevotella denticola</name>
    <dbReference type="NCBI Taxonomy" id="28129"/>
    <lineage>
        <taxon>Bacteria</taxon>
        <taxon>Pseudomonadati</taxon>
        <taxon>Bacteroidota</taxon>
        <taxon>Bacteroidia</taxon>
        <taxon>Bacteroidales</taxon>
        <taxon>Prevotellaceae</taxon>
        <taxon>Prevotella</taxon>
    </lineage>
</organism>
<sequence length="276" mass="32286">MTETFNTGETQESLRKEYNPDGSVLRLAQLRLLDMLDYLKEAAAEAGVTWRLDGGNVLGALRHGGFIPWDDDVDIVVDHKDYGRFCTYLKRHPHPQYVLQDNSTDPGYLKPWVSLRDTKSEHISTEKENSRDRKALESMKYRGLHIDIFPYEDRILPRLQRLAGKLACVVNFDLQPGHPRLAQVGYEVLEHCVFPFFRLCGHLLGRKGEFMHTYGTWFYERFPGHVLRPYREIRFEGRIYNGPAAPEEFCRIIYGKYNDLPPKDKRNRHQVTVRFL</sequence>
<dbReference type="GeneID" id="66711214"/>
<reference evidence="2 3" key="1">
    <citation type="submission" date="2018-06" db="EMBL/GenBank/DDBJ databases">
        <authorList>
            <consortium name="Pathogen Informatics"/>
            <person name="Doyle S."/>
        </authorList>
    </citation>
    <scope>NUCLEOTIDE SEQUENCE [LARGE SCALE GENOMIC DNA]</scope>
    <source>
        <strain evidence="2 3">NCTC13067</strain>
    </source>
</reference>
<proteinExistence type="predicted"/>
<name>A0A379E4S6_9BACT</name>
<dbReference type="Pfam" id="PF04991">
    <property type="entry name" value="LicD"/>
    <property type="match status" value="1"/>
</dbReference>
<dbReference type="AlphaFoldDB" id="A0A379E4S6"/>
<dbReference type="EMBL" id="UGTM01000001">
    <property type="protein sequence ID" value="SUB87675.1"/>
    <property type="molecule type" value="Genomic_DNA"/>
</dbReference>
<evidence type="ECO:0000313" key="2">
    <source>
        <dbReference type="EMBL" id="SUB87675.1"/>
    </source>
</evidence>
<accession>A0A379E4S6</accession>
<gene>
    <name evidence="2" type="ORF">NCTC13067_01354</name>
</gene>
<dbReference type="InterPro" id="IPR007074">
    <property type="entry name" value="LicD/FKTN/FKRP_NTP_transf"/>
</dbReference>
<dbReference type="RefSeq" id="WP_004352561.1">
    <property type="nucleotide sequence ID" value="NZ_CAUVPN010000001.1"/>
</dbReference>
<dbReference type="InterPro" id="IPR052942">
    <property type="entry name" value="LPS_cholinephosphotransferase"/>
</dbReference>
<dbReference type="GO" id="GO:0009100">
    <property type="term" value="P:glycoprotein metabolic process"/>
    <property type="evidence" value="ECO:0007669"/>
    <property type="project" value="UniProtKB-ARBA"/>
</dbReference>
<evidence type="ECO:0000259" key="1">
    <source>
        <dbReference type="Pfam" id="PF04991"/>
    </source>
</evidence>
<evidence type="ECO:0000313" key="3">
    <source>
        <dbReference type="Proteomes" id="UP000255469"/>
    </source>
</evidence>
<dbReference type="PANTHER" id="PTHR43404">
    <property type="entry name" value="LIPOPOLYSACCHARIDE CHOLINEPHOSPHOTRANSFERASE LICD"/>
    <property type="match status" value="1"/>
</dbReference>